<feature type="non-terminal residue" evidence="1">
    <location>
        <position position="1"/>
    </location>
</feature>
<dbReference type="STRING" id="747525.W4KDN6"/>
<evidence type="ECO:0008006" key="3">
    <source>
        <dbReference type="Google" id="ProtNLM"/>
    </source>
</evidence>
<dbReference type="HOGENOM" id="CLU_204930_0_0_1"/>
<dbReference type="EMBL" id="KI925457">
    <property type="protein sequence ID" value="ETW83191.1"/>
    <property type="molecule type" value="Genomic_DNA"/>
</dbReference>
<dbReference type="OrthoDB" id="412006at2759"/>
<dbReference type="GeneID" id="20678329"/>
<evidence type="ECO:0000313" key="2">
    <source>
        <dbReference type="Proteomes" id="UP000030671"/>
    </source>
</evidence>
<dbReference type="PANTHER" id="PTHR19446">
    <property type="entry name" value="REVERSE TRANSCRIPTASES"/>
    <property type="match status" value="1"/>
</dbReference>
<dbReference type="AlphaFoldDB" id="W4KDN6"/>
<accession>W4KDN6</accession>
<dbReference type="InParanoid" id="W4KDN6"/>
<dbReference type="RefSeq" id="XP_009544667.1">
    <property type="nucleotide sequence ID" value="XM_009546372.1"/>
</dbReference>
<dbReference type="KEGG" id="hir:HETIRDRAFT_55155"/>
<sequence length="67" mass="7685">CLKLGHWLTQFKNSIIVIIPKPKKDNYSKLKAYRPIVLLSCLGKLMEKVIINHLQCKGKKFGILHPS</sequence>
<gene>
    <name evidence="1" type="ORF">HETIRDRAFT_55155</name>
</gene>
<keyword evidence="2" id="KW-1185">Reference proteome</keyword>
<dbReference type="eggNOG" id="KOG1075">
    <property type="taxonomic scope" value="Eukaryota"/>
</dbReference>
<dbReference type="Proteomes" id="UP000030671">
    <property type="component" value="Unassembled WGS sequence"/>
</dbReference>
<proteinExistence type="predicted"/>
<organism evidence="1 2">
    <name type="scientific">Heterobasidion irregulare (strain TC 32-1)</name>
    <dbReference type="NCBI Taxonomy" id="747525"/>
    <lineage>
        <taxon>Eukaryota</taxon>
        <taxon>Fungi</taxon>
        <taxon>Dikarya</taxon>
        <taxon>Basidiomycota</taxon>
        <taxon>Agaricomycotina</taxon>
        <taxon>Agaricomycetes</taxon>
        <taxon>Russulales</taxon>
        <taxon>Bondarzewiaceae</taxon>
        <taxon>Heterobasidion</taxon>
        <taxon>Heterobasidion annosum species complex</taxon>
    </lineage>
</organism>
<reference evidence="1 2" key="1">
    <citation type="journal article" date="2012" name="New Phytol.">
        <title>Insight into trade-off between wood decay and parasitism from the genome of a fungal forest pathogen.</title>
        <authorList>
            <person name="Olson A."/>
            <person name="Aerts A."/>
            <person name="Asiegbu F."/>
            <person name="Belbahri L."/>
            <person name="Bouzid O."/>
            <person name="Broberg A."/>
            <person name="Canback B."/>
            <person name="Coutinho P.M."/>
            <person name="Cullen D."/>
            <person name="Dalman K."/>
            <person name="Deflorio G."/>
            <person name="van Diepen L.T."/>
            <person name="Dunand C."/>
            <person name="Duplessis S."/>
            <person name="Durling M."/>
            <person name="Gonthier P."/>
            <person name="Grimwood J."/>
            <person name="Fossdal C.G."/>
            <person name="Hansson D."/>
            <person name="Henrissat B."/>
            <person name="Hietala A."/>
            <person name="Himmelstrand K."/>
            <person name="Hoffmeister D."/>
            <person name="Hogberg N."/>
            <person name="James T.Y."/>
            <person name="Karlsson M."/>
            <person name="Kohler A."/>
            <person name="Kues U."/>
            <person name="Lee Y.H."/>
            <person name="Lin Y.C."/>
            <person name="Lind M."/>
            <person name="Lindquist E."/>
            <person name="Lombard V."/>
            <person name="Lucas S."/>
            <person name="Lunden K."/>
            <person name="Morin E."/>
            <person name="Murat C."/>
            <person name="Park J."/>
            <person name="Raffaello T."/>
            <person name="Rouze P."/>
            <person name="Salamov A."/>
            <person name="Schmutz J."/>
            <person name="Solheim H."/>
            <person name="Stahlberg J."/>
            <person name="Velez H."/>
            <person name="de Vries R.P."/>
            <person name="Wiebenga A."/>
            <person name="Woodward S."/>
            <person name="Yakovlev I."/>
            <person name="Garbelotto M."/>
            <person name="Martin F."/>
            <person name="Grigoriev I.V."/>
            <person name="Stenlid J."/>
        </authorList>
    </citation>
    <scope>NUCLEOTIDE SEQUENCE [LARGE SCALE GENOMIC DNA]</scope>
    <source>
        <strain evidence="1 2">TC 32-1</strain>
    </source>
</reference>
<name>W4KDN6_HETIT</name>
<protein>
    <recommendedName>
        <fullName evidence="3">Reverse transcriptase domain-containing protein</fullName>
    </recommendedName>
</protein>
<evidence type="ECO:0000313" key="1">
    <source>
        <dbReference type="EMBL" id="ETW83191.1"/>
    </source>
</evidence>